<feature type="transmembrane region" description="Helical" evidence="12">
    <location>
        <begin position="12"/>
        <end position="36"/>
    </location>
</feature>
<keyword evidence="6 12" id="KW-0812">Transmembrane</keyword>
<dbReference type="GO" id="GO:0019646">
    <property type="term" value="P:aerobic electron transport chain"/>
    <property type="evidence" value="ECO:0007669"/>
    <property type="project" value="InterPro"/>
</dbReference>
<organism evidence="13 14">
    <name type="scientific">Pseudoalteromonas luteoviolacea (strain 2ta16)</name>
    <dbReference type="NCBI Taxonomy" id="1353533"/>
    <lineage>
        <taxon>Bacteria</taxon>
        <taxon>Pseudomonadati</taxon>
        <taxon>Pseudomonadota</taxon>
        <taxon>Gammaproteobacteria</taxon>
        <taxon>Alteromonadales</taxon>
        <taxon>Pseudoalteromonadaceae</taxon>
        <taxon>Pseudoalteromonas</taxon>
    </lineage>
</organism>
<keyword evidence="10" id="KW-0408">Iron</keyword>
<dbReference type="GO" id="GO:0046872">
    <property type="term" value="F:metal ion binding"/>
    <property type="evidence" value="ECO:0007669"/>
    <property type="project" value="UniProtKB-KW"/>
</dbReference>
<evidence type="ECO:0000256" key="3">
    <source>
        <dbReference type="ARBA" id="ARBA00022448"/>
    </source>
</evidence>
<reference evidence="13 14" key="1">
    <citation type="submission" date="2013-07" db="EMBL/GenBank/DDBJ databases">
        <title>Draft genome sequence of Pseudoalteromonas luteoviolacea 2ta16.</title>
        <authorList>
            <person name="Allen E.E."/>
            <person name="Azam F."/>
            <person name="Podell S."/>
        </authorList>
    </citation>
    <scope>NUCLEOTIDE SEQUENCE [LARGE SCALE GENOMIC DNA]</scope>
    <source>
        <strain evidence="13 14">2ta16</strain>
    </source>
</reference>
<evidence type="ECO:0000256" key="10">
    <source>
        <dbReference type="ARBA" id="ARBA00023004"/>
    </source>
</evidence>
<keyword evidence="4" id="KW-1003">Cell membrane</keyword>
<comment type="subcellular location">
    <subcellularLocation>
        <location evidence="1">Cell membrane</location>
        <topology evidence="1">Multi-pass membrane protein</topology>
    </subcellularLocation>
</comment>
<comment type="similarity">
    <text evidence="2">Belongs to the cytochrome ubiquinol oxidase subunit 1 family.</text>
</comment>
<evidence type="ECO:0000256" key="4">
    <source>
        <dbReference type="ARBA" id="ARBA00022475"/>
    </source>
</evidence>
<evidence type="ECO:0000256" key="12">
    <source>
        <dbReference type="SAM" id="Phobius"/>
    </source>
</evidence>
<evidence type="ECO:0000256" key="5">
    <source>
        <dbReference type="ARBA" id="ARBA00022617"/>
    </source>
</evidence>
<protein>
    <submittedName>
        <fullName evidence="13">Cytochrome bd-type quinol oxidase, subunit 1</fullName>
    </submittedName>
</protein>
<keyword evidence="9 12" id="KW-1133">Transmembrane helix</keyword>
<keyword evidence="8" id="KW-0249">Electron transport</keyword>
<dbReference type="AlphaFoldDB" id="V4HRK8"/>
<keyword evidence="5" id="KW-0349">Heme</keyword>
<gene>
    <name evidence="13" type="ORF">PL2TA16_03303</name>
</gene>
<evidence type="ECO:0000256" key="1">
    <source>
        <dbReference type="ARBA" id="ARBA00004651"/>
    </source>
</evidence>
<evidence type="ECO:0000256" key="9">
    <source>
        <dbReference type="ARBA" id="ARBA00022989"/>
    </source>
</evidence>
<dbReference type="GO" id="GO:0070069">
    <property type="term" value="C:cytochrome complex"/>
    <property type="evidence" value="ECO:0007669"/>
    <property type="project" value="InterPro"/>
</dbReference>
<evidence type="ECO:0000256" key="8">
    <source>
        <dbReference type="ARBA" id="ARBA00022982"/>
    </source>
</evidence>
<keyword evidence="3" id="KW-0813">Transport</keyword>
<comment type="caution">
    <text evidence="13">The sequence shown here is derived from an EMBL/GenBank/DDBJ whole genome shotgun (WGS) entry which is preliminary data.</text>
</comment>
<evidence type="ECO:0000256" key="2">
    <source>
        <dbReference type="ARBA" id="ARBA00009819"/>
    </source>
</evidence>
<evidence type="ECO:0000256" key="7">
    <source>
        <dbReference type="ARBA" id="ARBA00022723"/>
    </source>
</evidence>
<evidence type="ECO:0000313" key="14">
    <source>
        <dbReference type="Proteomes" id="UP000017820"/>
    </source>
</evidence>
<accession>V4HRK8</accession>
<proteinExistence type="inferred from homology"/>
<dbReference type="GO" id="GO:0009055">
    <property type="term" value="F:electron transfer activity"/>
    <property type="evidence" value="ECO:0007669"/>
    <property type="project" value="InterPro"/>
</dbReference>
<dbReference type="Proteomes" id="UP000017820">
    <property type="component" value="Unassembled WGS sequence"/>
</dbReference>
<dbReference type="InterPro" id="IPR002585">
    <property type="entry name" value="Cyt-d_ubiquinol_oxidase_su_1"/>
</dbReference>
<dbReference type="PATRIC" id="fig|1353533.3.peg.2265"/>
<dbReference type="Pfam" id="PF01654">
    <property type="entry name" value="Cyt_bd_oxida_I"/>
    <property type="match status" value="1"/>
</dbReference>
<sequence>MLDTLLLSRIQFATNISFHILFPTISIALAWFWFFLKSDMFKQTSPFGSGLIGFG</sequence>
<name>V4HRK8_PSEL2</name>
<dbReference type="EMBL" id="AUSV01000036">
    <property type="protein sequence ID" value="ESP93450.1"/>
    <property type="molecule type" value="Genomic_DNA"/>
</dbReference>
<keyword evidence="7" id="KW-0479">Metal-binding</keyword>
<keyword evidence="11 12" id="KW-0472">Membrane</keyword>
<evidence type="ECO:0000256" key="6">
    <source>
        <dbReference type="ARBA" id="ARBA00022692"/>
    </source>
</evidence>
<dbReference type="GO" id="GO:0005886">
    <property type="term" value="C:plasma membrane"/>
    <property type="evidence" value="ECO:0007669"/>
    <property type="project" value="UniProtKB-SubCell"/>
</dbReference>
<evidence type="ECO:0000313" key="13">
    <source>
        <dbReference type="EMBL" id="ESP93450.1"/>
    </source>
</evidence>
<evidence type="ECO:0000256" key="11">
    <source>
        <dbReference type="ARBA" id="ARBA00023136"/>
    </source>
</evidence>